<evidence type="ECO:0000313" key="3">
    <source>
        <dbReference type="Proteomes" id="UP001501556"/>
    </source>
</evidence>
<gene>
    <name evidence="2" type="ORF">GCM10022407_13570</name>
</gene>
<evidence type="ECO:0000313" key="2">
    <source>
        <dbReference type="EMBL" id="GAA3968806.1"/>
    </source>
</evidence>
<accession>A0ABP7PNS6</accession>
<reference evidence="3" key="1">
    <citation type="journal article" date="2019" name="Int. J. Syst. Evol. Microbiol.">
        <title>The Global Catalogue of Microorganisms (GCM) 10K type strain sequencing project: providing services to taxonomists for standard genome sequencing and annotation.</title>
        <authorList>
            <consortium name="The Broad Institute Genomics Platform"/>
            <consortium name="The Broad Institute Genome Sequencing Center for Infectious Disease"/>
            <person name="Wu L."/>
            <person name="Ma J."/>
        </authorList>
    </citation>
    <scope>NUCLEOTIDE SEQUENCE [LARGE SCALE GENOMIC DNA]</scope>
    <source>
        <strain evidence="3">JCM 17217</strain>
    </source>
</reference>
<dbReference type="Proteomes" id="UP001501556">
    <property type="component" value="Unassembled WGS sequence"/>
</dbReference>
<dbReference type="EMBL" id="BAABDI010000006">
    <property type="protein sequence ID" value="GAA3968806.1"/>
    <property type="molecule type" value="Genomic_DNA"/>
</dbReference>
<comment type="caution">
    <text evidence="2">The sequence shown here is derived from an EMBL/GenBank/DDBJ whole genome shotgun (WGS) entry which is preliminary data.</text>
</comment>
<organism evidence="2 3">
    <name type="scientific">Hymenobacter antarcticus</name>
    <dbReference type="NCBI Taxonomy" id="486270"/>
    <lineage>
        <taxon>Bacteria</taxon>
        <taxon>Pseudomonadati</taxon>
        <taxon>Bacteroidota</taxon>
        <taxon>Cytophagia</taxon>
        <taxon>Cytophagales</taxon>
        <taxon>Hymenobacteraceae</taxon>
        <taxon>Hymenobacter</taxon>
    </lineage>
</organism>
<feature type="compositionally biased region" description="Pro residues" evidence="1">
    <location>
        <begin position="70"/>
        <end position="80"/>
    </location>
</feature>
<name>A0ABP7PNS6_9BACT</name>
<evidence type="ECO:0000256" key="1">
    <source>
        <dbReference type="SAM" id="MobiDB-lite"/>
    </source>
</evidence>
<protein>
    <submittedName>
        <fullName evidence="2">Uncharacterized protein</fullName>
    </submittedName>
</protein>
<sequence>MARKAVSINETNAESAKNCCQSSRAMVAVSAAGFWKAVGTAVARGVVTRGREAVQLVKKSRMPPNVNLTPRPPLPRRGGA</sequence>
<feature type="region of interest" description="Disordered" evidence="1">
    <location>
        <begin position="61"/>
        <end position="80"/>
    </location>
</feature>
<keyword evidence="3" id="KW-1185">Reference proteome</keyword>
<proteinExistence type="predicted"/>